<evidence type="ECO:0000313" key="1">
    <source>
        <dbReference type="EMBL" id="MFD1951615.1"/>
    </source>
</evidence>
<name>A0ABW4TY12_9SPHN</name>
<dbReference type="RefSeq" id="WP_380930407.1">
    <property type="nucleotide sequence ID" value="NZ_JBHUGS010000003.1"/>
</dbReference>
<sequence>MTYLMTKRVRRRWTDEEDADLRNRVEAGELLPVIARALDRTQMACSTRAESLGLRTRSTARPARVGIHHGTEA</sequence>
<protein>
    <recommendedName>
        <fullName evidence="3">Transposase</fullName>
    </recommendedName>
</protein>
<evidence type="ECO:0000313" key="2">
    <source>
        <dbReference type="Proteomes" id="UP001597400"/>
    </source>
</evidence>
<organism evidence="1 2">
    <name type="scientific">Sphingomonas arantia</name>
    <dbReference type="NCBI Taxonomy" id="1460676"/>
    <lineage>
        <taxon>Bacteria</taxon>
        <taxon>Pseudomonadati</taxon>
        <taxon>Pseudomonadota</taxon>
        <taxon>Alphaproteobacteria</taxon>
        <taxon>Sphingomonadales</taxon>
        <taxon>Sphingomonadaceae</taxon>
        <taxon>Sphingomonas</taxon>
    </lineage>
</organism>
<dbReference type="EMBL" id="JBHUGS010000003">
    <property type="protein sequence ID" value="MFD1951615.1"/>
    <property type="molecule type" value="Genomic_DNA"/>
</dbReference>
<dbReference type="Proteomes" id="UP001597400">
    <property type="component" value="Unassembled WGS sequence"/>
</dbReference>
<evidence type="ECO:0008006" key="3">
    <source>
        <dbReference type="Google" id="ProtNLM"/>
    </source>
</evidence>
<keyword evidence="2" id="KW-1185">Reference proteome</keyword>
<proteinExistence type="predicted"/>
<reference evidence="2" key="1">
    <citation type="journal article" date="2019" name="Int. J. Syst. Evol. Microbiol.">
        <title>The Global Catalogue of Microorganisms (GCM) 10K type strain sequencing project: providing services to taxonomists for standard genome sequencing and annotation.</title>
        <authorList>
            <consortium name="The Broad Institute Genomics Platform"/>
            <consortium name="The Broad Institute Genome Sequencing Center for Infectious Disease"/>
            <person name="Wu L."/>
            <person name="Ma J."/>
        </authorList>
    </citation>
    <scope>NUCLEOTIDE SEQUENCE [LARGE SCALE GENOMIC DNA]</scope>
    <source>
        <strain evidence="2">CGMCC 1.12702</strain>
    </source>
</reference>
<comment type="caution">
    <text evidence="1">The sequence shown here is derived from an EMBL/GenBank/DDBJ whole genome shotgun (WGS) entry which is preliminary data.</text>
</comment>
<gene>
    <name evidence="1" type="ORF">ACFSGX_12645</name>
</gene>
<accession>A0ABW4TY12</accession>